<comment type="caution">
    <text evidence="2">The sequence shown here is derived from an EMBL/GenBank/DDBJ whole genome shotgun (WGS) entry which is preliminary data.</text>
</comment>
<dbReference type="Pfam" id="PF01547">
    <property type="entry name" value="SBP_bac_1"/>
    <property type="match status" value="1"/>
</dbReference>
<organism evidence="2 3">
    <name type="scientific">Bacillus carboniphilus</name>
    <dbReference type="NCBI Taxonomy" id="86663"/>
    <lineage>
        <taxon>Bacteria</taxon>
        <taxon>Bacillati</taxon>
        <taxon>Bacillota</taxon>
        <taxon>Bacilli</taxon>
        <taxon>Bacillales</taxon>
        <taxon>Bacillaceae</taxon>
        <taxon>Bacillus</taxon>
    </lineage>
</organism>
<evidence type="ECO:0008006" key="4">
    <source>
        <dbReference type="Google" id="ProtNLM"/>
    </source>
</evidence>
<reference evidence="3" key="1">
    <citation type="journal article" date="2019" name="Int. J. Syst. Evol. Microbiol.">
        <title>The Global Catalogue of Microorganisms (GCM) 10K type strain sequencing project: providing services to taxonomists for standard genome sequencing and annotation.</title>
        <authorList>
            <consortium name="The Broad Institute Genomics Platform"/>
            <consortium name="The Broad Institute Genome Sequencing Center for Infectious Disease"/>
            <person name="Wu L."/>
            <person name="Ma J."/>
        </authorList>
    </citation>
    <scope>NUCLEOTIDE SEQUENCE [LARGE SCALE GENOMIC DNA]</scope>
    <source>
        <strain evidence="3">JCM 9731</strain>
    </source>
</reference>
<dbReference type="Proteomes" id="UP001500782">
    <property type="component" value="Unassembled WGS sequence"/>
</dbReference>
<dbReference type="PROSITE" id="PS51257">
    <property type="entry name" value="PROKAR_LIPOPROTEIN"/>
    <property type="match status" value="1"/>
</dbReference>
<feature type="signal peptide" evidence="1">
    <location>
        <begin position="1"/>
        <end position="22"/>
    </location>
</feature>
<dbReference type="InterPro" id="IPR050490">
    <property type="entry name" value="Bact_solute-bd_prot1"/>
</dbReference>
<dbReference type="PANTHER" id="PTHR43649">
    <property type="entry name" value="ARABINOSE-BINDING PROTEIN-RELATED"/>
    <property type="match status" value="1"/>
</dbReference>
<evidence type="ECO:0000313" key="2">
    <source>
        <dbReference type="EMBL" id="GAA0317022.1"/>
    </source>
</evidence>
<gene>
    <name evidence="2" type="ORF">GCM10008967_04510</name>
</gene>
<protein>
    <recommendedName>
        <fullName evidence="4">Sugar ABC transporter substrate-binding protein</fullName>
    </recommendedName>
</protein>
<keyword evidence="3" id="KW-1185">Reference proteome</keyword>
<keyword evidence="1" id="KW-0732">Signal</keyword>
<dbReference type="RefSeq" id="WP_343795962.1">
    <property type="nucleotide sequence ID" value="NZ_BAAADJ010000004.1"/>
</dbReference>
<dbReference type="SUPFAM" id="SSF53850">
    <property type="entry name" value="Periplasmic binding protein-like II"/>
    <property type="match status" value="1"/>
</dbReference>
<sequence>MSGFKKLKILAVLVLFVSFLSACNIGGSAGNACGSDGNHFVFATWAAGDELKEFEEIVDRVNENANGEYTIETLSIPSDYYVKISTLISSKNTPDFFWMTQELVSKYAELGAIADLSTSLSESEHLNPDDFYEGVLASATYDDKQYGVPWIANPLMVYYNKDLFDEAGVAYPSPTDDWTWEEFIEIAKKLTVQKEDVNGGKYQQFGTVVDGWPNIETFIWAGGGDIIAADGEEILLDTEESLQGLDILNEILESKITPSYSEVSSLGSNNVWFEKQRAAMFMGGIQDNFEEKIAKLPAEEQFEIGYAPMPVGLDGQAYSFDWTASTVMDEACGDNEVALQALEDMTLEFFKWKIASPLKGQVDQIVEIDPMKEPALETIQQSLTIARSANYIPEWNQINNRLWVELYTGMLNEPGVYDYRAKTKEIAEYARGLIANRK</sequence>
<dbReference type="PANTHER" id="PTHR43649:SF12">
    <property type="entry name" value="DIACETYLCHITOBIOSE BINDING PROTEIN DASA"/>
    <property type="match status" value="1"/>
</dbReference>
<name>A0ABP3FG55_9BACI</name>
<accession>A0ABP3FG55</accession>
<evidence type="ECO:0000256" key="1">
    <source>
        <dbReference type="SAM" id="SignalP"/>
    </source>
</evidence>
<feature type="chain" id="PRO_5047362138" description="Sugar ABC transporter substrate-binding protein" evidence="1">
    <location>
        <begin position="23"/>
        <end position="438"/>
    </location>
</feature>
<dbReference type="EMBL" id="BAAADJ010000004">
    <property type="protein sequence ID" value="GAA0317022.1"/>
    <property type="molecule type" value="Genomic_DNA"/>
</dbReference>
<dbReference type="CDD" id="cd13585">
    <property type="entry name" value="PBP2_TMBP_like"/>
    <property type="match status" value="1"/>
</dbReference>
<evidence type="ECO:0000313" key="3">
    <source>
        <dbReference type="Proteomes" id="UP001500782"/>
    </source>
</evidence>
<proteinExistence type="predicted"/>
<dbReference type="InterPro" id="IPR006059">
    <property type="entry name" value="SBP"/>
</dbReference>
<dbReference type="Gene3D" id="3.40.190.10">
    <property type="entry name" value="Periplasmic binding protein-like II"/>
    <property type="match status" value="1"/>
</dbReference>